<protein>
    <submittedName>
        <fullName evidence="1">Uncharacterized protein</fullName>
    </submittedName>
</protein>
<sequence>MKKKSNPNILPGQMSFKFDVPREQDRNLHLGGRSFYFFDFDDNVAFLSTPIIIFNKKDNSEIALSSGEFAHENRHIGTSGRYADYYMDFNDASGSFRHFRDKDLNPLEIRAGKKQGFVEDIIKALKEVDTHWKAPSWEYFYHATYNERPVSLITARGHHPSTIIEGVEQMVKAGYLPRTPNYHSIYPVSNPEVRKDLGDIDFKQSVAELKKHAIRASVEKAIAQYGYSPYHRFGMSDDDHKNVELITEEMRDLKRKYPEMSFFVIETFKDSFSKREVLLHETREIISAKESTKPQLSLFD</sequence>
<dbReference type="EMBL" id="JAYGJQ010000002">
    <property type="protein sequence ID" value="MEA9357778.1"/>
    <property type="molecule type" value="Genomic_DNA"/>
</dbReference>
<reference evidence="1 2" key="1">
    <citation type="submission" date="2023-11" db="EMBL/GenBank/DDBJ databases">
        <title>A Novel Polar Bacteriovorax (B. antarcticus) Isolated from the Biocrust in Antarctica.</title>
        <authorList>
            <person name="Mun W."/>
            <person name="Choi S.Y."/>
            <person name="Mitchell R.J."/>
        </authorList>
    </citation>
    <scope>NUCLEOTIDE SEQUENCE [LARGE SCALE GENOMIC DNA]</scope>
    <source>
        <strain evidence="1 2">PP10</strain>
    </source>
</reference>
<dbReference type="Proteomes" id="UP001302274">
    <property type="component" value="Unassembled WGS sequence"/>
</dbReference>
<comment type="caution">
    <text evidence="1">The sequence shown here is derived from an EMBL/GenBank/DDBJ whole genome shotgun (WGS) entry which is preliminary data.</text>
</comment>
<organism evidence="1 2">
    <name type="scientific">Bacteriovorax antarcticus</name>
    <dbReference type="NCBI Taxonomy" id="3088717"/>
    <lineage>
        <taxon>Bacteria</taxon>
        <taxon>Pseudomonadati</taxon>
        <taxon>Bdellovibrionota</taxon>
        <taxon>Bacteriovoracia</taxon>
        <taxon>Bacteriovoracales</taxon>
        <taxon>Bacteriovoracaceae</taxon>
        <taxon>Bacteriovorax</taxon>
    </lineage>
</organism>
<gene>
    <name evidence="1" type="ORF">SHI21_16220</name>
</gene>
<evidence type="ECO:0000313" key="2">
    <source>
        <dbReference type="Proteomes" id="UP001302274"/>
    </source>
</evidence>
<name>A0ABU5VXI9_9BACT</name>
<accession>A0ABU5VXI9</accession>
<dbReference type="RefSeq" id="WP_323577931.1">
    <property type="nucleotide sequence ID" value="NZ_JAYGJQ010000002.1"/>
</dbReference>
<evidence type="ECO:0000313" key="1">
    <source>
        <dbReference type="EMBL" id="MEA9357778.1"/>
    </source>
</evidence>
<proteinExistence type="predicted"/>
<keyword evidence="2" id="KW-1185">Reference proteome</keyword>